<sequence length="385" mass="43163">MLYIPPKNNLKGTFHGHDWFQHHFGFQESVESVYSNLKVEDFDDHSEIVSSVNGRRINCGKFEIKHISSFPNFEKRGNGSLNIIHGYGRYSSKIELVDVLRQENCSFFDGATFLAASNFNCLEFPHAGCNAAHGINNYGCDLTQGPTMSAAAIGACVYRNYFVKHPKSKAYFDEEIRKNEKNDETNFLVGQIEGEINLLADTAIKTRHGKAILDSDELINEAYKGFDFKNEDLYSVGVHSNCEVTTNRHDAFVLKDAEPGKIVHQVFAASFSLGSYVRKHPKTYEILRCLLVSEYKATILAAWENSIRFPGREGSNKCVLCLLGSGSFSNPIDFVAETIKECTDLIESSGLEVYVVCFADDIFKKVYPVLKNSVEQTHGKIIDAK</sequence>
<dbReference type="PANTHER" id="PTHR35609:SF1">
    <property type="entry name" value="MACRO DOMAIN-CONTAINING PROTEIN"/>
    <property type="match status" value="1"/>
</dbReference>
<dbReference type="EMBL" id="MLAK01000832">
    <property type="protein sequence ID" value="OHT03305.1"/>
    <property type="molecule type" value="Genomic_DNA"/>
</dbReference>
<organism evidence="1 2">
    <name type="scientific">Tritrichomonas foetus</name>
    <dbReference type="NCBI Taxonomy" id="1144522"/>
    <lineage>
        <taxon>Eukaryota</taxon>
        <taxon>Metamonada</taxon>
        <taxon>Parabasalia</taxon>
        <taxon>Tritrichomonadida</taxon>
        <taxon>Tritrichomonadidae</taxon>
        <taxon>Tritrichomonas</taxon>
    </lineage>
</organism>
<dbReference type="InterPro" id="IPR043472">
    <property type="entry name" value="Macro_dom-like"/>
</dbReference>
<accession>A0A1J4JVY9</accession>
<name>A0A1J4JVY9_9EUKA</name>
<evidence type="ECO:0000313" key="2">
    <source>
        <dbReference type="Proteomes" id="UP000179807"/>
    </source>
</evidence>
<dbReference type="RefSeq" id="XP_068356441.1">
    <property type="nucleotide sequence ID" value="XM_068506732.1"/>
</dbReference>
<comment type="caution">
    <text evidence="1">The sequence shown here is derived from an EMBL/GenBank/DDBJ whole genome shotgun (WGS) entry which is preliminary data.</text>
</comment>
<dbReference type="VEuPathDB" id="TrichDB:TRFO_29349"/>
<dbReference type="PANTHER" id="PTHR35609">
    <property type="entry name" value="MACRO DOMAIN-CONTAINING PROTEIN"/>
    <property type="match status" value="1"/>
</dbReference>
<proteinExistence type="predicted"/>
<dbReference type="AlphaFoldDB" id="A0A1J4JVY9"/>
<reference evidence="1" key="1">
    <citation type="submission" date="2016-10" db="EMBL/GenBank/DDBJ databases">
        <authorList>
            <person name="Benchimol M."/>
            <person name="Almeida L.G."/>
            <person name="Vasconcelos A.T."/>
            <person name="Perreira-Neves A."/>
            <person name="Rosa I.A."/>
            <person name="Tasca T."/>
            <person name="Bogo M.R."/>
            <person name="de Souza W."/>
        </authorList>
    </citation>
    <scope>NUCLEOTIDE SEQUENCE [LARGE SCALE GENOMIC DNA]</scope>
    <source>
        <strain evidence="1">K</strain>
    </source>
</reference>
<dbReference type="SUPFAM" id="SSF52949">
    <property type="entry name" value="Macro domain-like"/>
    <property type="match status" value="1"/>
</dbReference>
<evidence type="ECO:0000313" key="1">
    <source>
        <dbReference type="EMBL" id="OHT03305.1"/>
    </source>
</evidence>
<protein>
    <recommendedName>
        <fullName evidence="3">Macro domain-containing protein</fullName>
    </recommendedName>
</protein>
<dbReference type="OrthoDB" id="5207264at2759"/>
<gene>
    <name evidence="1" type="ORF">TRFO_29349</name>
</gene>
<dbReference type="Proteomes" id="UP000179807">
    <property type="component" value="Unassembled WGS sequence"/>
</dbReference>
<evidence type="ECO:0008006" key="3">
    <source>
        <dbReference type="Google" id="ProtNLM"/>
    </source>
</evidence>
<dbReference type="GeneID" id="94841436"/>
<keyword evidence="2" id="KW-1185">Reference proteome</keyword>